<protein>
    <recommendedName>
        <fullName evidence="3">HTH marR-type domain-containing protein</fullName>
    </recommendedName>
</protein>
<dbReference type="EMBL" id="BOPO01000063">
    <property type="protein sequence ID" value="GIL28316.1"/>
    <property type="molecule type" value="Genomic_DNA"/>
</dbReference>
<dbReference type="AlphaFoldDB" id="A0A8J4AB28"/>
<comment type="caution">
    <text evidence="4">The sequence shown here is derived from an EMBL/GenBank/DDBJ whole genome shotgun (WGS) entry which is preliminary data.</text>
</comment>
<dbReference type="InterPro" id="IPR043129">
    <property type="entry name" value="ATPase_NBD"/>
</dbReference>
<dbReference type="Pfam" id="PF12802">
    <property type="entry name" value="MarR_2"/>
    <property type="match status" value="1"/>
</dbReference>
<organism evidence="4 5">
    <name type="scientific">Actinocatenispora comari</name>
    <dbReference type="NCBI Taxonomy" id="2807577"/>
    <lineage>
        <taxon>Bacteria</taxon>
        <taxon>Bacillati</taxon>
        <taxon>Actinomycetota</taxon>
        <taxon>Actinomycetes</taxon>
        <taxon>Micromonosporales</taxon>
        <taxon>Micromonosporaceae</taxon>
        <taxon>Actinocatenispora</taxon>
    </lineage>
</organism>
<proteinExistence type="inferred from homology"/>
<evidence type="ECO:0000256" key="2">
    <source>
        <dbReference type="SAM" id="MobiDB-lite"/>
    </source>
</evidence>
<evidence type="ECO:0000313" key="5">
    <source>
        <dbReference type="Proteomes" id="UP000614996"/>
    </source>
</evidence>
<comment type="similarity">
    <text evidence="1">Belongs to the ROK (NagC/XylR) family.</text>
</comment>
<dbReference type="PANTHER" id="PTHR18964:SF149">
    <property type="entry name" value="BIFUNCTIONAL UDP-N-ACETYLGLUCOSAMINE 2-EPIMERASE_N-ACETYLMANNOSAMINE KINASE"/>
    <property type="match status" value="1"/>
</dbReference>
<keyword evidence="5" id="KW-1185">Reference proteome</keyword>
<dbReference type="InterPro" id="IPR036388">
    <property type="entry name" value="WH-like_DNA-bd_sf"/>
</dbReference>
<dbReference type="SUPFAM" id="SSF46785">
    <property type="entry name" value="Winged helix' DNA-binding domain"/>
    <property type="match status" value="1"/>
</dbReference>
<dbReference type="InterPro" id="IPR000835">
    <property type="entry name" value="HTH_MarR-typ"/>
</dbReference>
<dbReference type="CDD" id="cd23763">
    <property type="entry name" value="ASKHA_ATPase_ROK"/>
    <property type="match status" value="1"/>
</dbReference>
<dbReference type="InterPro" id="IPR036390">
    <property type="entry name" value="WH_DNA-bd_sf"/>
</dbReference>
<reference evidence="5" key="1">
    <citation type="journal article" date="2021" name="Int. J. Syst. Evol. Microbiol.">
        <title>Actinocatenispora comari sp. nov., an endophytic actinomycete isolated from aerial parts of Comarum salesowianum.</title>
        <authorList>
            <person name="Oyunbileg N."/>
            <person name="Iizaka Y."/>
            <person name="Hamada M."/>
            <person name="Davaapurev B.O."/>
            <person name="Fukumoto A."/>
            <person name="Tsetseg B."/>
            <person name="Kato F."/>
            <person name="Tamura T."/>
            <person name="Batkhuu J."/>
            <person name="Anzai Y."/>
        </authorList>
    </citation>
    <scope>NUCLEOTIDE SEQUENCE [LARGE SCALE GENOMIC DNA]</scope>
    <source>
        <strain evidence="5">NUM-2625</strain>
    </source>
</reference>
<feature type="region of interest" description="Disordered" evidence="2">
    <location>
        <begin position="391"/>
        <end position="412"/>
    </location>
</feature>
<dbReference type="SUPFAM" id="SSF53067">
    <property type="entry name" value="Actin-like ATPase domain"/>
    <property type="match status" value="1"/>
</dbReference>
<dbReference type="GO" id="GO:0003700">
    <property type="term" value="F:DNA-binding transcription factor activity"/>
    <property type="evidence" value="ECO:0007669"/>
    <property type="project" value="InterPro"/>
</dbReference>
<evidence type="ECO:0000256" key="1">
    <source>
        <dbReference type="ARBA" id="ARBA00006479"/>
    </source>
</evidence>
<name>A0A8J4AB28_9ACTN</name>
<evidence type="ECO:0000313" key="4">
    <source>
        <dbReference type="EMBL" id="GIL28316.1"/>
    </source>
</evidence>
<accession>A0A8J4AB28</accession>
<feature type="domain" description="HTH marR-type" evidence="3">
    <location>
        <begin position="23"/>
        <end position="72"/>
    </location>
</feature>
<dbReference type="Proteomes" id="UP000614996">
    <property type="component" value="Unassembled WGS sequence"/>
</dbReference>
<dbReference type="Gene3D" id="3.30.420.40">
    <property type="match status" value="2"/>
</dbReference>
<dbReference type="PANTHER" id="PTHR18964">
    <property type="entry name" value="ROK (REPRESSOR, ORF, KINASE) FAMILY"/>
    <property type="match status" value="1"/>
</dbReference>
<dbReference type="InterPro" id="IPR000600">
    <property type="entry name" value="ROK"/>
</dbReference>
<gene>
    <name evidence="4" type="ORF">NUM_35700</name>
</gene>
<evidence type="ECO:0000259" key="3">
    <source>
        <dbReference type="Pfam" id="PF12802"/>
    </source>
</evidence>
<dbReference type="Pfam" id="PF00480">
    <property type="entry name" value="ROK"/>
    <property type="match status" value="1"/>
</dbReference>
<dbReference type="Gene3D" id="1.10.10.10">
    <property type="entry name" value="Winged helix-like DNA-binding domain superfamily/Winged helix DNA-binding domain"/>
    <property type="match status" value="1"/>
</dbReference>
<sequence length="412" mass="42501">MVMSRRRQPGTPRLLRALNDRAALELLLAHGPLTRAKLGELTGLSKVTASQLVERLEQRGLVERVGVSAGGRGPNAQLYAVVASAAYVVGMAIGPHGVTAQAADLTGAEHGRVEVAADISDDPVGLVHEVLAQAAKAAEVPAGKIRHVVLGSPGVIDPRSGEVSFSWELPRWHRGLLAALTADLNRPVRIVNDVNLAAVAEHRLGAGAGVDDFVLLWCDRGMGVGVMLDGRLYQGVLGAAGEVGYLPVPGVELVHGVTRAHKAPYSALAGAEPIRALAREHGFRQRTAAAAVAAAVADPERGGPLLDEIARRIALGAAAVSVVLDPGLVVLAGEVGSAGGDELATRVEREVRELAPVAPKVVGTIIDADPVLHGAVLTALASAREEIFEGTDLDGADLDGTDADDAEPEPAP</sequence>